<evidence type="ECO:0000313" key="3">
    <source>
        <dbReference type="EMBL" id="MBM5572652.1"/>
    </source>
</evidence>
<evidence type="ECO:0000256" key="2">
    <source>
        <dbReference type="SAM" id="SignalP"/>
    </source>
</evidence>
<keyword evidence="1" id="KW-0175">Coiled coil</keyword>
<dbReference type="PROSITE" id="PS51257">
    <property type="entry name" value="PROKAR_LIPOPROTEIN"/>
    <property type="match status" value="1"/>
</dbReference>
<dbReference type="RefSeq" id="WP_203571980.1">
    <property type="nucleotide sequence ID" value="NZ_WOFE01000009.1"/>
</dbReference>
<sequence>MRILIALSLVLLMSACSTLSESECRTGDWYSIGLKDGQNGYESRAADHAESCRKQKVKPDLNLYNSGRSEGLRSYCTASNGYQVGLRGTPAANVCPAASQAAFQSAYQRGFQRFTIQRDLEQTEWRISQYASQRDRLQDKIKAAGNDKDRRRYQRELENLNQQNKDDRRLRDVLRVQAITAPLLYPQ</sequence>
<feature type="signal peptide" evidence="2">
    <location>
        <begin position="1"/>
        <end position="22"/>
    </location>
</feature>
<dbReference type="Proteomes" id="UP001195660">
    <property type="component" value="Unassembled WGS sequence"/>
</dbReference>
<organism evidence="3 4">
    <name type="scientific">Deefgea chitinilytica</name>
    <dbReference type="NCBI Taxonomy" id="570276"/>
    <lineage>
        <taxon>Bacteria</taxon>
        <taxon>Pseudomonadati</taxon>
        <taxon>Pseudomonadota</taxon>
        <taxon>Betaproteobacteria</taxon>
        <taxon>Neisseriales</taxon>
        <taxon>Chitinibacteraceae</taxon>
        <taxon>Deefgea</taxon>
    </lineage>
</organism>
<evidence type="ECO:0000256" key="1">
    <source>
        <dbReference type="SAM" id="Coils"/>
    </source>
</evidence>
<keyword evidence="2" id="KW-0732">Signal</keyword>
<protein>
    <submittedName>
        <fullName evidence="3">DUF2799 domain-containing protein</fullName>
    </submittedName>
</protein>
<gene>
    <name evidence="3" type="ORF">GM173_13845</name>
</gene>
<comment type="caution">
    <text evidence="3">The sequence shown here is derived from an EMBL/GenBank/DDBJ whole genome shotgun (WGS) entry which is preliminary data.</text>
</comment>
<name>A0ABS2CF12_9NEIS</name>
<feature type="chain" id="PRO_5045560219" evidence="2">
    <location>
        <begin position="23"/>
        <end position="187"/>
    </location>
</feature>
<dbReference type="InterPro" id="IPR021242">
    <property type="entry name" value="DUF2799"/>
</dbReference>
<dbReference type="Pfam" id="PF10973">
    <property type="entry name" value="DUF2799"/>
    <property type="match status" value="1"/>
</dbReference>
<proteinExistence type="predicted"/>
<feature type="coiled-coil region" evidence="1">
    <location>
        <begin position="120"/>
        <end position="177"/>
    </location>
</feature>
<dbReference type="EMBL" id="WOFE01000009">
    <property type="protein sequence ID" value="MBM5572652.1"/>
    <property type="molecule type" value="Genomic_DNA"/>
</dbReference>
<reference evidence="3 4" key="1">
    <citation type="submission" date="2019-11" db="EMBL/GenBank/DDBJ databases">
        <title>Novel Deefgea species.</title>
        <authorList>
            <person name="Han J.-H."/>
        </authorList>
    </citation>
    <scope>NUCLEOTIDE SEQUENCE [LARGE SCALE GENOMIC DNA]</scope>
    <source>
        <strain evidence="3 4">LMG 24817</strain>
    </source>
</reference>
<keyword evidence="4" id="KW-1185">Reference proteome</keyword>
<evidence type="ECO:0000313" key="4">
    <source>
        <dbReference type="Proteomes" id="UP001195660"/>
    </source>
</evidence>
<accession>A0ABS2CF12</accession>